<evidence type="ECO:0000313" key="1">
    <source>
        <dbReference type="EMBL" id="GBP40590.1"/>
    </source>
</evidence>
<proteinExistence type="predicted"/>
<reference evidence="1 2" key="1">
    <citation type="journal article" date="2019" name="Commun. Biol.">
        <title>The bagworm genome reveals a unique fibroin gene that provides high tensile strength.</title>
        <authorList>
            <person name="Kono N."/>
            <person name="Nakamura H."/>
            <person name="Ohtoshi R."/>
            <person name="Tomita M."/>
            <person name="Numata K."/>
            <person name="Arakawa K."/>
        </authorList>
    </citation>
    <scope>NUCLEOTIDE SEQUENCE [LARGE SCALE GENOMIC DNA]</scope>
</reference>
<organism evidence="1 2">
    <name type="scientific">Eumeta variegata</name>
    <name type="common">Bagworm moth</name>
    <name type="synonym">Eumeta japonica</name>
    <dbReference type="NCBI Taxonomy" id="151549"/>
    <lineage>
        <taxon>Eukaryota</taxon>
        <taxon>Metazoa</taxon>
        <taxon>Ecdysozoa</taxon>
        <taxon>Arthropoda</taxon>
        <taxon>Hexapoda</taxon>
        <taxon>Insecta</taxon>
        <taxon>Pterygota</taxon>
        <taxon>Neoptera</taxon>
        <taxon>Endopterygota</taxon>
        <taxon>Lepidoptera</taxon>
        <taxon>Glossata</taxon>
        <taxon>Ditrysia</taxon>
        <taxon>Tineoidea</taxon>
        <taxon>Psychidae</taxon>
        <taxon>Oiketicinae</taxon>
        <taxon>Eumeta</taxon>
    </lineage>
</organism>
<evidence type="ECO:0000313" key="2">
    <source>
        <dbReference type="Proteomes" id="UP000299102"/>
    </source>
</evidence>
<dbReference type="Proteomes" id="UP000299102">
    <property type="component" value="Unassembled WGS sequence"/>
</dbReference>
<sequence length="136" mass="15492">MFISSYGRVDGMRCDNFLSLCPRIVTELSSQKQSPLQRAKITMPRRKNLQNRSLTFVSRAIPFPQSETSALEICLGWLNLNVYAKLGVGYGRTVDKLRRIDQYLVKRGVLCNRKGGDSCGCKRRADWYALENAIQN</sequence>
<protein>
    <submittedName>
        <fullName evidence="1">Uncharacterized protein</fullName>
    </submittedName>
</protein>
<name>A0A4C1VPX5_EUMVA</name>
<gene>
    <name evidence="1" type="ORF">EVAR_41670_1</name>
</gene>
<dbReference type="EMBL" id="BGZK01000384">
    <property type="protein sequence ID" value="GBP40590.1"/>
    <property type="molecule type" value="Genomic_DNA"/>
</dbReference>
<accession>A0A4C1VPX5</accession>
<dbReference type="AlphaFoldDB" id="A0A4C1VPX5"/>
<comment type="caution">
    <text evidence="1">The sequence shown here is derived from an EMBL/GenBank/DDBJ whole genome shotgun (WGS) entry which is preliminary data.</text>
</comment>
<keyword evidence="2" id="KW-1185">Reference proteome</keyword>